<proteinExistence type="predicted"/>
<organism evidence="1 2">
    <name type="scientific">Pistacia integerrima</name>
    <dbReference type="NCBI Taxonomy" id="434235"/>
    <lineage>
        <taxon>Eukaryota</taxon>
        <taxon>Viridiplantae</taxon>
        <taxon>Streptophyta</taxon>
        <taxon>Embryophyta</taxon>
        <taxon>Tracheophyta</taxon>
        <taxon>Spermatophyta</taxon>
        <taxon>Magnoliopsida</taxon>
        <taxon>eudicotyledons</taxon>
        <taxon>Gunneridae</taxon>
        <taxon>Pentapetalae</taxon>
        <taxon>rosids</taxon>
        <taxon>malvids</taxon>
        <taxon>Sapindales</taxon>
        <taxon>Anacardiaceae</taxon>
        <taxon>Pistacia</taxon>
    </lineage>
</organism>
<protein>
    <submittedName>
        <fullName evidence="1">Uncharacterized protein</fullName>
    </submittedName>
</protein>
<dbReference type="Proteomes" id="UP001163603">
    <property type="component" value="Chromosome 10"/>
</dbReference>
<dbReference type="EMBL" id="CM047745">
    <property type="protein sequence ID" value="KAJ0024908.1"/>
    <property type="molecule type" value="Genomic_DNA"/>
</dbReference>
<accession>A0ACC0XVW4</accession>
<comment type="caution">
    <text evidence="1">The sequence shown here is derived from an EMBL/GenBank/DDBJ whole genome shotgun (WGS) entry which is preliminary data.</text>
</comment>
<evidence type="ECO:0000313" key="2">
    <source>
        <dbReference type="Proteomes" id="UP001163603"/>
    </source>
</evidence>
<evidence type="ECO:0000313" key="1">
    <source>
        <dbReference type="EMBL" id="KAJ0024908.1"/>
    </source>
</evidence>
<name>A0ACC0XVW4_9ROSI</name>
<sequence>MLWASRTLQSPNMPIPKEHLLHQCLHQPAGLKTLVYSSPGEPLVSQNPSHHSSIITNSHKLLSPSSSLTTPSLLPSNLTCSSSWSWAMDDLIGTESGVCMNSDEEQTLQADKSEAIDHSHKFGKRRRRCSMSREYPPPIPLQACTGNLPGHMPWVFTRHYTDGKLILKEEKVMHHQYFEAYRENGRLILNLVFLDDTITSNNEELELEDLEFMKEEQEIDGYTHNGEGKPEEYEESVQADSNNMDNIREVEETTHKGGSIMIMNSQMPKTNLENGVERYGVLRTCFTYRGREISDTNYNFICNANTQGEPGGTYFTHSGSAPLALPVRPLTAVM</sequence>
<gene>
    <name evidence="1" type="ORF">Pint_08284</name>
</gene>
<keyword evidence="2" id="KW-1185">Reference proteome</keyword>
<reference evidence="2" key="1">
    <citation type="journal article" date="2023" name="G3 (Bethesda)">
        <title>Genome assembly and association tests identify interacting loci associated with vigor, precocity, and sex in interspecific pistachio rootstocks.</title>
        <authorList>
            <person name="Palmer W."/>
            <person name="Jacygrad E."/>
            <person name="Sagayaradj S."/>
            <person name="Cavanaugh K."/>
            <person name="Han R."/>
            <person name="Bertier L."/>
            <person name="Beede B."/>
            <person name="Kafkas S."/>
            <person name="Golino D."/>
            <person name="Preece J."/>
            <person name="Michelmore R."/>
        </authorList>
    </citation>
    <scope>NUCLEOTIDE SEQUENCE [LARGE SCALE GENOMIC DNA]</scope>
</reference>